<dbReference type="OrthoDB" id="338827at2"/>
<evidence type="ECO:0000256" key="1">
    <source>
        <dbReference type="SAM" id="SignalP"/>
    </source>
</evidence>
<evidence type="ECO:0000313" key="4">
    <source>
        <dbReference type="Proteomes" id="UP000249518"/>
    </source>
</evidence>
<sequence length="471" mass="52277">MKKYYTFLPFAFSFVLLSYFVVSCSDDDKYTPVDDLPIATNDVLTYTAGMPVDINVLENDTTGDEVDPATVSLVDGVDTDSNGTLDRKEVFGEGVWSVNSEGVVNFSPVLTFLGNPTIVSYTVMDFQGNSSNAATIALTVVSGVVVDLSQVPYAKLSDYNFFVGLMKDQNPTLGVLPYEPASSLFTDYALKKRFVWMPEGTLATYNGDGNVLELPTGAVIIKNFYYNNVQPSNTTRIIESRLMIRKTTGWIFAEYVWNAEQTEAFLSMNGSNTSVTWLDENNIQRSTNYRIPSEGECFVCHKSNEVAIPIGIKPQNINVPYNYVTGSQNQLAKWIQMGYLENTIPSNILTTVNYKDETQSLDLRARSYVDINCAHCHQSNSHCDYRPMRFAFSESADLVNMGVCVDTQDMAGFPSALGRIVTPGNINRSMLHHRVGSTDTAVMMPLVGRTLVHEEGLQLIEAWINSLDPCE</sequence>
<organism evidence="3 4">
    <name type="scientific">Flavobacterium lacus</name>
    <dbReference type="NCBI Taxonomy" id="1353778"/>
    <lineage>
        <taxon>Bacteria</taxon>
        <taxon>Pseudomonadati</taxon>
        <taxon>Bacteroidota</taxon>
        <taxon>Flavobacteriia</taxon>
        <taxon>Flavobacteriales</taxon>
        <taxon>Flavobacteriaceae</taxon>
        <taxon>Flavobacterium</taxon>
    </lineage>
</organism>
<feature type="domain" description="CshA" evidence="2">
    <location>
        <begin position="66"/>
        <end position="134"/>
    </location>
</feature>
<dbReference type="PROSITE" id="PS51257">
    <property type="entry name" value="PROKAR_LIPOPROTEIN"/>
    <property type="match status" value="1"/>
</dbReference>
<accession>A0A328WPU5</accession>
<protein>
    <submittedName>
        <fullName evidence="3">Putative repeat protein (TIGR03806 family)</fullName>
    </submittedName>
</protein>
<gene>
    <name evidence="3" type="ORF">B0I10_11144</name>
</gene>
<dbReference type="Pfam" id="PF19076">
    <property type="entry name" value="CshA_repeat"/>
    <property type="match status" value="1"/>
</dbReference>
<comment type="caution">
    <text evidence="3">The sequence shown here is derived from an EMBL/GenBank/DDBJ whole genome shotgun (WGS) entry which is preliminary data.</text>
</comment>
<dbReference type="Proteomes" id="UP000249518">
    <property type="component" value="Unassembled WGS sequence"/>
</dbReference>
<name>A0A328WPU5_9FLAO</name>
<evidence type="ECO:0000313" key="3">
    <source>
        <dbReference type="EMBL" id="RAR47136.1"/>
    </source>
</evidence>
<dbReference type="EMBL" id="QLSV01000011">
    <property type="protein sequence ID" value="RAR47136.1"/>
    <property type="molecule type" value="Genomic_DNA"/>
</dbReference>
<keyword evidence="1" id="KW-0732">Signal</keyword>
<dbReference type="AlphaFoldDB" id="A0A328WPU5"/>
<dbReference type="InterPro" id="IPR026395">
    <property type="entry name" value="CshA_fibril"/>
</dbReference>
<evidence type="ECO:0000259" key="2">
    <source>
        <dbReference type="Pfam" id="PF19076"/>
    </source>
</evidence>
<reference evidence="3 4" key="1">
    <citation type="submission" date="2018-06" db="EMBL/GenBank/DDBJ databases">
        <title>Genomic Encyclopedia of Type Strains, Phase III (KMG-III): the genomes of soil and plant-associated and newly described type strains.</title>
        <authorList>
            <person name="Whitman W."/>
        </authorList>
    </citation>
    <scope>NUCLEOTIDE SEQUENCE [LARGE SCALE GENOMIC DNA]</scope>
    <source>
        <strain evidence="3 4">CGMCC 1.12504</strain>
    </source>
</reference>
<feature type="chain" id="PRO_5016467152" evidence="1">
    <location>
        <begin position="25"/>
        <end position="471"/>
    </location>
</feature>
<proteinExistence type="predicted"/>
<keyword evidence="4" id="KW-1185">Reference proteome</keyword>
<feature type="signal peptide" evidence="1">
    <location>
        <begin position="1"/>
        <end position="24"/>
    </location>
</feature>
<dbReference type="RefSeq" id="WP_112086626.1">
    <property type="nucleotide sequence ID" value="NZ_QLSV01000011.1"/>
</dbReference>